<evidence type="ECO:0000256" key="1">
    <source>
        <dbReference type="ARBA" id="ARBA00006479"/>
    </source>
</evidence>
<evidence type="ECO:0000313" key="3">
    <source>
        <dbReference type="Proteomes" id="UP000238205"/>
    </source>
</evidence>
<proteinExistence type="inferred from homology"/>
<dbReference type="PANTHER" id="PTHR18964">
    <property type="entry name" value="ROK (REPRESSOR, ORF, KINASE) FAMILY"/>
    <property type="match status" value="1"/>
</dbReference>
<dbReference type="OrthoDB" id="9795247at2"/>
<dbReference type="Pfam" id="PF00480">
    <property type="entry name" value="ROK"/>
    <property type="match status" value="1"/>
</dbReference>
<keyword evidence="2" id="KW-0418">Kinase</keyword>
<dbReference type="RefSeq" id="WP_106196148.1">
    <property type="nucleotide sequence ID" value="NZ_PVTO01000037.1"/>
</dbReference>
<dbReference type="InterPro" id="IPR043129">
    <property type="entry name" value="ATPase_NBD"/>
</dbReference>
<keyword evidence="2" id="KW-0808">Transferase</keyword>
<protein>
    <submittedName>
        <fullName evidence="2">Putative NBD/HSP70 family sugar kinase</fullName>
    </submittedName>
</protein>
<dbReference type="SUPFAM" id="SSF53067">
    <property type="entry name" value="Actin-like ATPase domain"/>
    <property type="match status" value="1"/>
</dbReference>
<comment type="caution">
    <text evidence="2">The sequence shown here is derived from an EMBL/GenBank/DDBJ whole genome shotgun (WGS) entry which is preliminary data.</text>
</comment>
<keyword evidence="3" id="KW-1185">Reference proteome</keyword>
<dbReference type="Gene3D" id="3.30.420.40">
    <property type="match status" value="2"/>
</dbReference>
<reference evidence="2 3" key="1">
    <citation type="submission" date="2018-03" db="EMBL/GenBank/DDBJ databases">
        <title>Genomic Encyclopedia of Archaeal and Bacterial Type Strains, Phase II (KMG-II): from individual species to whole genera.</title>
        <authorList>
            <person name="Goeker M."/>
        </authorList>
    </citation>
    <scope>NUCLEOTIDE SEQUENCE [LARGE SCALE GENOMIC DNA]</scope>
    <source>
        <strain evidence="2 3">DSM 13175</strain>
    </source>
</reference>
<organism evidence="2 3">
    <name type="scientific">Alkalibacterium olivapovliticus</name>
    <dbReference type="NCBI Taxonomy" id="99907"/>
    <lineage>
        <taxon>Bacteria</taxon>
        <taxon>Bacillati</taxon>
        <taxon>Bacillota</taxon>
        <taxon>Bacilli</taxon>
        <taxon>Lactobacillales</taxon>
        <taxon>Carnobacteriaceae</taxon>
        <taxon>Alkalibacterium</taxon>
    </lineage>
</organism>
<comment type="similarity">
    <text evidence="1">Belongs to the ROK (NagC/XylR) family.</text>
</comment>
<name>A0A2T0VUG1_9LACT</name>
<accession>A0A2T0VUG1</accession>
<dbReference type="PANTHER" id="PTHR18964:SF170">
    <property type="entry name" value="SUGAR KINASE"/>
    <property type="match status" value="1"/>
</dbReference>
<gene>
    <name evidence="2" type="ORF">CLV38_13715</name>
</gene>
<sequence length="301" mass="32889">MKKYLVFDVGGSFIKFALMDSSSIYKKGKVKTPADSLGSFLDAIEQVCRTFEGKIEGVAMSMPGLIDSSTGYAVHGGSLEYVRKLNMADKIQERLQLPVWIENDGKCAALGEVWKGQLKDVQNGIAFVLGTGIGGGIVLNGQLVKGHHFGAGEFSFIRTEGSDPLSIDDFLGHVGSTTRLVRSAALRIGKDPASFSGEDMFREIRRGNKVVKNIFQKYCTIVAGQLMSLQAILDPEVIIIGGGMSAEPMLIEELQRSLYDLQENDFFTKVNGYRTEIKGSELGNDANLYGALYQYLNSDSR</sequence>
<dbReference type="GO" id="GO:0016301">
    <property type="term" value="F:kinase activity"/>
    <property type="evidence" value="ECO:0007669"/>
    <property type="project" value="UniProtKB-KW"/>
</dbReference>
<dbReference type="AlphaFoldDB" id="A0A2T0VUG1"/>
<dbReference type="CDD" id="cd24152">
    <property type="entry name" value="ASKHA_NBD_ROK-like"/>
    <property type="match status" value="1"/>
</dbReference>
<evidence type="ECO:0000313" key="2">
    <source>
        <dbReference type="EMBL" id="PRY75090.1"/>
    </source>
</evidence>
<dbReference type="EMBL" id="PVTO01000037">
    <property type="protein sequence ID" value="PRY75090.1"/>
    <property type="molecule type" value="Genomic_DNA"/>
</dbReference>
<dbReference type="Proteomes" id="UP000238205">
    <property type="component" value="Unassembled WGS sequence"/>
</dbReference>
<dbReference type="InterPro" id="IPR000600">
    <property type="entry name" value="ROK"/>
</dbReference>